<dbReference type="EMBL" id="CP036150">
    <property type="protein sequence ID" value="QEN09304.1"/>
    <property type="molecule type" value="Genomic_DNA"/>
</dbReference>
<dbReference type="RefSeq" id="WP_149487379.1">
    <property type="nucleotide sequence ID" value="NZ_CP036150.1"/>
</dbReference>
<dbReference type="SUPFAM" id="SSF82185">
    <property type="entry name" value="Histone H3 K4-specific methyltransferase SET7/9 N-terminal domain"/>
    <property type="match status" value="1"/>
</dbReference>
<dbReference type="Pfam" id="PF02493">
    <property type="entry name" value="MORN"/>
    <property type="match status" value="4"/>
</dbReference>
<feature type="compositionally biased region" description="Polar residues" evidence="2">
    <location>
        <begin position="222"/>
        <end position="235"/>
    </location>
</feature>
<dbReference type="OrthoDB" id="346046at2"/>
<organism evidence="3 4">
    <name type="scientific">Oceanispirochaeta crateris</name>
    <dbReference type="NCBI Taxonomy" id="2518645"/>
    <lineage>
        <taxon>Bacteria</taxon>
        <taxon>Pseudomonadati</taxon>
        <taxon>Spirochaetota</taxon>
        <taxon>Spirochaetia</taxon>
        <taxon>Spirochaetales</taxon>
        <taxon>Spirochaetaceae</taxon>
        <taxon>Oceanispirochaeta</taxon>
    </lineage>
</organism>
<evidence type="ECO:0000313" key="3">
    <source>
        <dbReference type="EMBL" id="QEN09304.1"/>
    </source>
</evidence>
<feature type="region of interest" description="Disordered" evidence="2">
    <location>
        <begin position="221"/>
        <end position="241"/>
    </location>
</feature>
<accession>A0A5C1QRP8</accession>
<evidence type="ECO:0000313" key="4">
    <source>
        <dbReference type="Proteomes" id="UP000324209"/>
    </source>
</evidence>
<dbReference type="AlphaFoldDB" id="A0A5C1QRP8"/>
<evidence type="ECO:0000256" key="1">
    <source>
        <dbReference type="ARBA" id="ARBA00022737"/>
    </source>
</evidence>
<dbReference type="Gene3D" id="2.20.110.10">
    <property type="entry name" value="Histone H3 K4-specific methyltransferase SET7/9 N-terminal domain"/>
    <property type="match status" value="2"/>
</dbReference>
<keyword evidence="1" id="KW-0677">Repeat</keyword>
<proteinExistence type="predicted"/>
<dbReference type="InterPro" id="IPR003409">
    <property type="entry name" value="MORN"/>
</dbReference>
<dbReference type="SMART" id="SM00698">
    <property type="entry name" value="MORN"/>
    <property type="match status" value="4"/>
</dbReference>
<keyword evidence="4" id="KW-1185">Reference proteome</keyword>
<sequence length="394" mass="45522">MEEFNCRGKLSSLTLESVSPDPELPKQDEEQRLFVAKLFYDHSGLLIRKQEPRKTTFYHYNDDKQLEKEVEVRDAEHISREKIYQYSAGRLLSEVSEEERVSYHYNSRDKLNFTTSWVGDIQESVCSYVFDDRGLVTLKEIRDSEGLLLRSCQMKRNPQGLITEEIIINQNNIILEHNRYEYTVFHGENWLKRECYRIEEGREPVLRGILYRNISLAPESAPESSLQQAMETPSVNEEMTEELPEELEKDLPENEEAPQIPLNIEKKLRFKNGLYQGSVNGDNKPEGQGEFWGKDGSRYSGGFHKGEMEGKGNLLHKNGSSYTGDFHKGLPHGEGECLWPDGNRYRGEFFWGEMHGIGSFTWTDGTRFTGLFEHNKSTDQGLLENAELPGEETE</sequence>
<dbReference type="Proteomes" id="UP000324209">
    <property type="component" value="Chromosome"/>
</dbReference>
<dbReference type="PANTHER" id="PTHR43215">
    <property type="entry name" value="RADIAL SPOKE HEAD 1 HOMOLOG"/>
    <property type="match status" value="1"/>
</dbReference>
<evidence type="ECO:0000256" key="2">
    <source>
        <dbReference type="SAM" id="MobiDB-lite"/>
    </source>
</evidence>
<gene>
    <name evidence="3" type="ORF">EXM22_15445</name>
</gene>
<protein>
    <recommendedName>
        <fullName evidence="5">MORN repeat-containing protein</fullName>
    </recommendedName>
</protein>
<reference evidence="3 4" key="1">
    <citation type="submission" date="2019-02" db="EMBL/GenBank/DDBJ databases">
        <title>Complete Genome Sequence and Methylome Analysis of free living Spirochaetas.</title>
        <authorList>
            <person name="Fomenkov A."/>
            <person name="Dubinina G."/>
            <person name="Leshcheva N."/>
            <person name="Mikheeva N."/>
            <person name="Grabovich M."/>
            <person name="Vincze T."/>
            <person name="Roberts R.J."/>
        </authorList>
    </citation>
    <scope>NUCLEOTIDE SEQUENCE [LARGE SCALE GENOMIC DNA]</scope>
    <source>
        <strain evidence="3 4">K2</strain>
    </source>
</reference>
<evidence type="ECO:0008006" key="5">
    <source>
        <dbReference type="Google" id="ProtNLM"/>
    </source>
</evidence>
<dbReference type="KEGG" id="ock:EXM22_15445"/>
<name>A0A5C1QRP8_9SPIO</name>
<dbReference type="PANTHER" id="PTHR43215:SF14">
    <property type="entry name" value="RADIAL SPOKE HEAD 1 HOMOLOG"/>
    <property type="match status" value="1"/>
</dbReference>